<keyword evidence="2" id="KW-1185">Reference proteome</keyword>
<reference evidence="1 2" key="2">
    <citation type="journal article" date="2022" name="Mol. Ecol. Resour.">
        <title>The genomes of chicory, endive, great burdock and yacon provide insights into Asteraceae paleo-polyploidization history and plant inulin production.</title>
        <authorList>
            <person name="Fan W."/>
            <person name="Wang S."/>
            <person name="Wang H."/>
            <person name="Wang A."/>
            <person name="Jiang F."/>
            <person name="Liu H."/>
            <person name="Zhao H."/>
            <person name="Xu D."/>
            <person name="Zhang Y."/>
        </authorList>
    </citation>
    <scope>NUCLEOTIDE SEQUENCE [LARGE SCALE GENOMIC DNA]</scope>
    <source>
        <strain evidence="2">cv. Yunnan</strain>
        <tissue evidence="1">Leaves</tissue>
    </source>
</reference>
<sequence>MAGLVQGQNGKKRMEKQIGCMSGFLQIFDRQHILAGKRILSTKRLPPSTGVGASPETGSSGESHESEPLKHAVVIPAIPDKSQSSPTEKMNHRPKSPVVVPTFEQKDGTQKSSWKAFKEIHRHSLDSRITVRNTSVSDEDDNQRRSPSVIARLMGLEPLSSSDQKTEIGVKPALRRSASESRVSRDLVYSKYIDDNNFQVKQQYKSQNQIVERIVRDETSNVSNRDFANLKSESSRTSSWRSRSFFDSAVFFQESNQTTVTMHGDFEKRLKMRGMDEQSNDLSTLKQILEVLQLKGLLRSTRHSNRDNQRNVVYDRNLYSDESSIVLVKPWRSSASKVDYQRSVNDSRRTCRYASENFPATSPKRDGGAVDWSGRSPVRVRTSSPNRIGSNLKSCDSISKRKPLNIEIQRRDDESSGSINSPKLTPKRNGSVHHSVMNRSHRNQKPSKRKFIKNVVTEDGSSSISESIISTPSTIDSERPKREESREGKNLLQRCDEQLSSIAEMNSTTESPPSSATVLPSPVSVLDSGFDKDEPSTPSHCIDLKATPTGDFKDENVSPKLSPAKSTKHEEFTSDDPDFIYISEIVQASQHLHEGSDVFFSFEKQLNNTENSSNVSKRQHKLIFDVVLEIIGKNKQFPPWKAFYEDSRTSLKQIWSEFQKIREINTSDGLLELVSGVLKKDLLEINGWRDYPIEKSETVLDIERMIFKDLVSEAIRDLAEIFGEYMFFKTRRKLVF</sequence>
<protein>
    <submittedName>
        <fullName evidence="1">Uncharacterized protein</fullName>
    </submittedName>
</protein>
<accession>A0ACB9ENJ0</accession>
<reference evidence="2" key="1">
    <citation type="journal article" date="2022" name="Mol. Ecol. Resour.">
        <title>The genomes of chicory, endive, great burdock and yacon provide insights into Asteraceae palaeo-polyploidization history and plant inulin production.</title>
        <authorList>
            <person name="Fan W."/>
            <person name="Wang S."/>
            <person name="Wang H."/>
            <person name="Wang A."/>
            <person name="Jiang F."/>
            <person name="Liu H."/>
            <person name="Zhao H."/>
            <person name="Xu D."/>
            <person name="Zhang Y."/>
        </authorList>
    </citation>
    <scope>NUCLEOTIDE SEQUENCE [LARGE SCALE GENOMIC DNA]</scope>
    <source>
        <strain evidence="2">cv. Yunnan</strain>
    </source>
</reference>
<name>A0ACB9ENJ0_9ASTR</name>
<evidence type="ECO:0000313" key="1">
    <source>
        <dbReference type="EMBL" id="KAI3760128.1"/>
    </source>
</evidence>
<comment type="caution">
    <text evidence="1">The sequence shown here is derived from an EMBL/GenBank/DDBJ whole genome shotgun (WGS) entry which is preliminary data.</text>
</comment>
<evidence type="ECO:0000313" key="2">
    <source>
        <dbReference type="Proteomes" id="UP001056120"/>
    </source>
</evidence>
<organism evidence="1 2">
    <name type="scientific">Smallanthus sonchifolius</name>
    <dbReference type="NCBI Taxonomy" id="185202"/>
    <lineage>
        <taxon>Eukaryota</taxon>
        <taxon>Viridiplantae</taxon>
        <taxon>Streptophyta</taxon>
        <taxon>Embryophyta</taxon>
        <taxon>Tracheophyta</taxon>
        <taxon>Spermatophyta</taxon>
        <taxon>Magnoliopsida</taxon>
        <taxon>eudicotyledons</taxon>
        <taxon>Gunneridae</taxon>
        <taxon>Pentapetalae</taxon>
        <taxon>asterids</taxon>
        <taxon>campanulids</taxon>
        <taxon>Asterales</taxon>
        <taxon>Asteraceae</taxon>
        <taxon>Asteroideae</taxon>
        <taxon>Heliantheae alliance</taxon>
        <taxon>Millerieae</taxon>
        <taxon>Smallanthus</taxon>
    </lineage>
</organism>
<dbReference type="EMBL" id="CM042034">
    <property type="protein sequence ID" value="KAI3760128.1"/>
    <property type="molecule type" value="Genomic_DNA"/>
</dbReference>
<proteinExistence type="predicted"/>
<dbReference type="Proteomes" id="UP001056120">
    <property type="component" value="Linkage Group LG17"/>
</dbReference>
<gene>
    <name evidence="1" type="ORF">L1987_50518</name>
</gene>